<proteinExistence type="predicted"/>
<dbReference type="EMBL" id="BSDS01000002">
    <property type="protein sequence ID" value="GLI39253.1"/>
    <property type="molecule type" value="Genomic_DNA"/>
</dbReference>
<dbReference type="RefSeq" id="WP_214185141.1">
    <property type="nucleotide sequence ID" value="NZ_BSDS01000002.1"/>
</dbReference>
<feature type="domain" description="AAA+ ATPase" evidence="1">
    <location>
        <begin position="42"/>
        <end position="181"/>
    </location>
</feature>
<gene>
    <name evidence="2" type="ORF">GHYDROH2_27540</name>
</gene>
<name>A0A9W6LCY2_9BACT</name>
<evidence type="ECO:0000313" key="2">
    <source>
        <dbReference type="EMBL" id="GLI39253.1"/>
    </source>
</evidence>
<dbReference type="CDD" id="cd00009">
    <property type="entry name" value="AAA"/>
    <property type="match status" value="1"/>
</dbReference>
<dbReference type="InterPro" id="IPR049945">
    <property type="entry name" value="AAA_22"/>
</dbReference>
<reference evidence="2" key="1">
    <citation type="submission" date="2022-12" db="EMBL/GenBank/DDBJ databases">
        <title>Reference genome sequencing for broad-spectrum identification of bacterial and archaeal isolates by mass spectrometry.</title>
        <authorList>
            <person name="Sekiguchi Y."/>
            <person name="Tourlousse D.M."/>
        </authorList>
    </citation>
    <scope>NUCLEOTIDE SEQUENCE</scope>
    <source>
        <strain evidence="2">H2</strain>
    </source>
</reference>
<comment type="caution">
    <text evidence="2">The sequence shown here is derived from an EMBL/GenBank/DDBJ whole genome shotgun (WGS) entry which is preliminary data.</text>
</comment>
<dbReference type="AlphaFoldDB" id="A0A9W6LCY2"/>
<dbReference type="InterPro" id="IPR003593">
    <property type="entry name" value="AAA+_ATPase"/>
</dbReference>
<dbReference type="Pfam" id="PF13401">
    <property type="entry name" value="AAA_22"/>
    <property type="match status" value="1"/>
</dbReference>
<dbReference type="InterPro" id="IPR052026">
    <property type="entry name" value="ExeA_AAA_ATPase_DNA-bind"/>
</dbReference>
<evidence type="ECO:0000313" key="3">
    <source>
        <dbReference type="Proteomes" id="UP001144352"/>
    </source>
</evidence>
<dbReference type="SMART" id="SM00382">
    <property type="entry name" value="AAA"/>
    <property type="match status" value="1"/>
</dbReference>
<dbReference type="PANTHER" id="PTHR35894">
    <property type="entry name" value="GENERAL SECRETION PATHWAY PROTEIN A-RELATED"/>
    <property type="match status" value="1"/>
</dbReference>
<dbReference type="InterPro" id="IPR027417">
    <property type="entry name" value="P-loop_NTPase"/>
</dbReference>
<dbReference type="GO" id="GO:0016887">
    <property type="term" value="F:ATP hydrolysis activity"/>
    <property type="evidence" value="ECO:0007669"/>
    <property type="project" value="InterPro"/>
</dbReference>
<accession>A0A9W6LCY2</accession>
<organism evidence="2 3">
    <name type="scientific">Geobacter hydrogenophilus</name>
    <dbReference type="NCBI Taxonomy" id="40983"/>
    <lineage>
        <taxon>Bacteria</taxon>
        <taxon>Pseudomonadati</taxon>
        <taxon>Thermodesulfobacteriota</taxon>
        <taxon>Desulfuromonadia</taxon>
        <taxon>Geobacterales</taxon>
        <taxon>Geobacteraceae</taxon>
        <taxon>Geobacter</taxon>
    </lineage>
</organism>
<dbReference type="SUPFAM" id="SSF52540">
    <property type="entry name" value="P-loop containing nucleoside triphosphate hydrolases"/>
    <property type="match status" value="1"/>
</dbReference>
<protein>
    <submittedName>
        <fullName evidence="2">ATPase</fullName>
    </submittedName>
</protein>
<sequence length="385" mass="43435">MYEEFFGFTAKPFELVPDPEFLYLSRVHKKAITYLEYGIRERNGFLLITGEIGSGKTTIIRNILKSLDEKVTLSKIFNTKVTSEQLLAMINDDFGLDVAGKDKIALLRQLNEFLVDEFVAGRQPVILIDEAQNLDIDLLEEVRLLSNLETDKSKLVQIILVGQPELRRTLADDRLRQLRQRICISCHIDHLSKAEVEEYIFHRLEKAGNRAAVEFGEGAIGLIYLFSRGVPRLINIICDFLLLSAFVEEKKVICTDLVKEVIGEIESESKFWGDESDGEKTRMTAANGKALEEMSAKVTRLEATLGDGGAASSELANLSEQIKMLEKILNGTVLALQSRIDSTDANISEMRLDMEELFKLIKMVDKGGKQLPEPPKKGFWNWMTS</sequence>
<dbReference type="Proteomes" id="UP001144352">
    <property type="component" value="Unassembled WGS sequence"/>
</dbReference>
<dbReference type="PANTHER" id="PTHR35894:SF1">
    <property type="entry name" value="PHOSPHORIBULOKINASE _ URIDINE KINASE FAMILY"/>
    <property type="match status" value="1"/>
</dbReference>
<dbReference type="NCBIfam" id="TIGR03015">
    <property type="entry name" value="pepcterm_ATPase"/>
    <property type="match status" value="1"/>
</dbReference>
<evidence type="ECO:0000259" key="1">
    <source>
        <dbReference type="SMART" id="SM00382"/>
    </source>
</evidence>
<keyword evidence="3" id="KW-1185">Reference proteome</keyword>
<dbReference type="Gene3D" id="3.40.50.300">
    <property type="entry name" value="P-loop containing nucleotide triphosphate hydrolases"/>
    <property type="match status" value="1"/>
</dbReference>
<dbReference type="InterPro" id="IPR017466">
    <property type="entry name" value="XrtA-assoc_ATPase-like"/>
</dbReference>